<keyword evidence="6" id="KW-0807">Transducer</keyword>
<dbReference type="InterPro" id="IPR001192">
    <property type="entry name" value="PI-PLC_fam"/>
</dbReference>
<dbReference type="Gene3D" id="2.60.40.150">
    <property type="entry name" value="C2 domain"/>
    <property type="match status" value="1"/>
</dbReference>
<keyword evidence="9" id="KW-0443">Lipid metabolism</keyword>
<dbReference type="EMBL" id="JAIFTH010000169">
    <property type="protein sequence ID" value="KAG9510341.1"/>
    <property type="molecule type" value="Genomic_DNA"/>
</dbReference>
<dbReference type="Gene3D" id="3.30.505.10">
    <property type="entry name" value="SH2 domain"/>
    <property type="match status" value="2"/>
</dbReference>
<evidence type="ECO:0000256" key="3">
    <source>
        <dbReference type="ARBA" id="ARBA00022842"/>
    </source>
</evidence>
<feature type="domain" description="SH2" evidence="11">
    <location>
        <begin position="645"/>
        <end position="747"/>
    </location>
</feature>
<evidence type="ECO:0000259" key="13">
    <source>
        <dbReference type="PROSITE" id="PS50004"/>
    </source>
</evidence>
<dbReference type="Gene3D" id="3.20.20.190">
    <property type="entry name" value="Phosphatidylinositol (PI) phosphodiesterase"/>
    <property type="match status" value="2"/>
</dbReference>
<dbReference type="PANTHER" id="PTHR10336">
    <property type="entry name" value="PHOSPHOINOSITIDE-SPECIFIC PHOSPHOLIPASE C FAMILY PROTEIN"/>
    <property type="match status" value="1"/>
</dbReference>
<keyword evidence="9" id="KW-0442">Lipid degradation</keyword>
<dbReference type="Gene3D" id="2.30.29.30">
    <property type="entry name" value="Pleckstrin-homology domain (PH domain)/Phosphotyrosine-binding domain (PTB)"/>
    <property type="match status" value="1"/>
</dbReference>
<feature type="compositionally biased region" description="Polar residues" evidence="10">
    <location>
        <begin position="966"/>
        <end position="976"/>
    </location>
</feature>
<dbReference type="PROSITE" id="PS50008">
    <property type="entry name" value="PIPLC_Y_DOMAIN"/>
    <property type="match status" value="1"/>
</dbReference>
<protein>
    <recommendedName>
        <fullName evidence="9">Phosphoinositide phospholipase C</fullName>
        <ecNumber evidence="9">3.1.4.11</ecNumber>
    </recommendedName>
</protein>
<evidence type="ECO:0000256" key="6">
    <source>
        <dbReference type="ARBA" id="ARBA00023224"/>
    </source>
</evidence>
<dbReference type="InterPro" id="IPR000980">
    <property type="entry name" value="SH2"/>
</dbReference>
<evidence type="ECO:0000256" key="8">
    <source>
        <dbReference type="PROSITE-ProRule" id="PRU00191"/>
    </source>
</evidence>
<dbReference type="InterPro" id="IPR001711">
    <property type="entry name" value="PLipase_C_Pinositol-sp_Y"/>
</dbReference>
<dbReference type="SUPFAM" id="SSF50729">
    <property type="entry name" value="PH domain-like"/>
    <property type="match status" value="1"/>
</dbReference>
<gene>
    <name evidence="15" type="primary">PLCG1</name>
    <name evidence="15" type="ORF">GZH46_01119</name>
</gene>
<sequence>MTRVDTILRHNNPKDFELFIKRLRHGSVLFRCYCKARPERRTFFVRPDSGEIVWTKSTAPHTPFDPQNVEGAIDLRSIREVRVGKCFPLFDQWPDETSKFDNQQCFLILHGDRFVLKELACIASSPKECQVWASGVSILVSQISNMNYPMKIERWLLKQFQKLAYSSISTSPHMSAANSSHNQSQGHDTDAETRTITIKDLKNFLYRLNYKVPAREIREYLTKLNGGVCPNPYIDFDLFSKLHSTLVGLGNIIINETIPITVQIIPGTDDQYEHELNRGIIDFEEVCAFLERENCLDISYDNDLELKFQFEKLFKDFLGEHTYQERQNCPYITHSEFLDFLFSPDNSLWDKSHDRVNQDMTRPLNHYWIASSHNTYLTGDQIKSQSSVDAYARSLRMGCRCIEIDCWDGPEGMPIIYHGPFLTTKIQFLDVLRTIRDHAFVTSSYPVILSVEDHCSLDQQRNMAAAFRDILGDKLVTNPLNPNVPVMPSPEDLKFKIIIKHKKLPEEDSISIDRNFNDNNMMNNNITAKRESFDEKIHHLQHQDSLVDDDFLKKGVLFIKENPDERWIPQFFMLTTDQLVCIRDTDDMQALTDSEEESSDEILLSSGHRKLQHQNSSDSGDFVFTTRDSIDFCNTFKEHRPTAIWFGKAIINNRSEAEILLDKHAHLGDGTFLIRGSETFVGDHSLSLLHQGKKHHLKINTCKSQSGKSKYYLSKQNMFDSISALVAYYQMNSLKSSSIVQILTEPITEQNLTKSLHKYEEWYHEGLSRVDAEEILKKFRVSGAFLVRPSEQEKDYYSLSFVSGQLIKHCRIRFERNAFFVGMFDRFSTLVDLVDHYKKCTLYMRTKLKHPISTKLIEEINADPCLTFRKSSIEASPSYMVGSVVKFMSVTPKVTLLRLCYSLLCSNQDPDSFLCPIKAQTLDSNNADSGADYLSLDNNVANQNDQSNKIHPRHKVRRDSSDWWKSKTSNDSSSALNLLPANYVDEPRFEGPAVDSRGSANSSHRNSNDDLRPDVRRLHFDISEGTTVEYVDDQSTDDRFVFRVVSTVAKNYPPVETVKVAASTFEERQEWADLIKRLARSASDKNFKGKQLERSEGLAKELSDLIVYCKSVPFVRNKAGNFTQMSSFAEHHLKKLISPAECRFMLRYHQKQFTRVYPKGTRIDSSNFDPVRFWNCGVQMAALNYQTPDRAMQINQALFRQNGGSGYVLRPDCMFDQPELPMKFDPYDTSTFDCPLVTLTLTIISARHLGRRSRRGYVSPFVEVEILGVDVDQSKRRTTTIRDNGLNPVWNETFSFVVHCMDLAFLRITVYDEDIFHDSRFLGHGTFPIKCLRKKGYRSVPLMNAYNEELELSTILVKIDIDHHK</sequence>
<evidence type="ECO:0000256" key="2">
    <source>
        <dbReference type="ARBA" id="ARBA00022723"/>
    </source>
</evidence>
<feature type="domain" description="PH" evidence="12">
    <location>
        <begin position="21"/>
        <end position="141"/>
    </location>
</feature>
<dbReference type="PROSITE" id="PS50004">
    <property type="entry name" value="C2"/>
    <property type="match status" value="1"/>
</dbReference>
<keyword evidence="16" id="KW-1185">Reference proteome</keyword>
<keyword evidence="9" id="KW-0378">Hydrolase</keyword>
<dbReference type="Pfam" id="PF00387">
    <property type="entry name" value="PI-PLC-Y"/>
    <property type="match status" value="1"/>
</dbReference>
<dbReference type="Pfam" id="PF00017">
    <property type="entry name" value="SH2"/>
    <property type="match status" value="2"/>
</dbReference>
<dbReference type="SUPFAM" id="SSF47473">
    <property type="entry name" value="EF-hand"/>
    <property type="match status" value="1"/>
</dbReference>
<dbReference type="SUPFAM" id="SSF55550">
    <property type="entry name" value="SH2 domain"/>
    <property type="match status" value="2"/>
</dbReference>
<dbReference type="SMART" id="SM00148">
    <property type="entry name" value="PLCXc"/>
    <property type="match status" value="1"/>
</dbReference>
<dbReference type="Pfam" id="PF23583">
    <property type="entry name" value="EF_HAND_2_PLCG"/>
    <property type="match status" value="1"/>
</dbReference>
<keyword evidence="2" id="KW-0479">Metal-binding</keyword>
<dbReference type="SMART" id="SM00233">
    <property type="entry name" value="PH"/>
    <property type="match status" value="2"/>
</dbReference>
<keyword evidence="7" id="KW-0456">Lyase</keyword>
<organism evidence="15 16">
    <name type="scientific">Fragariocoptes setiger</name>
    <dbReference type="NCBI Taxonomy" id="1670756"/>
    <lineage>
        <taxon>Eukaryota</taxon>
        <taxon>Metazoa</taxon>
        <taxon>Ecdysozoa</taxon>
        <taxon>Arthropoda</taxon>
        <taxon>Chelicerata</taxon>
        <taxon>Arachnida</taxon>
        <taxon>Acari</taxon>
        <taxon>Acariformes</taxon>
        <taxon>Trombidiformes</taxon>
        <taxon>Prostigmata</taxon>
        <taxon>Eupodina</taxon>
        <taxon>Eriophyoidea</taxon>
        <taxon>Phytoptidae</taxon>
        <taxon>Fragariocoptes</taxon>
    </lineage>
</organism>
<evidence type="ECO:0000259" key="12">
    <source>
        <dbReference type="PROSITE" id="PS50003"/>
    </source>
</evidence>
<feature type="domain" description="PI-PLC Y-box" evidence="14">
    <location>
        <begin position="1102"/>
        <end position="1214"/>
    </location>
</feature>
<dbReference type="InterPro" id="IPR017946">
    <property type="entry name" value="PLC-like_Pdiesterase_TIM-brl"/>
</dbReference>
<comment type="catalytic activity">
    <reaction evidence="1">
        <text>an N-(acyl)-sphingosylphosphoethanolamine = an N-(acyl)-sphingosyl-1,3-cyclic phosphate + ethanolamine</text>
        <dbReference type="Rhea" id="RHEA:60648"/>
        <dbReference type="ChEBI" id="CHEBI:57603"/>
        <dbReference type="ChEBI" id="CHEBI:143891"/>
        <dbReference type="ChEBI" id="CHEBI:143892"/>
    </reaction>
</comment>
<dbReference type="SMART" id="SM00149">
    <property type="entry name" value="PLCYc"/>
    <property type="match status" value="1"/>
</dbReference>
<dbReference type="Proteomes" id="UP000825002">
    <property type="component" value="Unassembled WGS sequence"/>
</dbReference>
<dbReference type="InterPro" id="IPR036860">
    <property type="entry name" value="SH2_dom_sf"/>
</dbReference>
<dbReference type="SMART" id="SM00252">
    <property type="entry name" value="SH2"/>
    <property type="match status" value="2"/>
</dbReference>
<dbReference type="PRINTS" id="PR00390">
    <property type="entry name" value="PHPHLIPASEC"/>
</dbReference>
<dbReference type="SUPFAM" id="SSF49562">
    <property type="entry name" value="C2 domain (Calcium/lipid-binding domain, CaLB)"/>
    <property type="match status" value="1"/>
</dbReference>
<dbReference type="PANTHER" id="PTHR10336:SF159">
    <property type="entry name" value="1-PHOSPHATIDYLINOSITOL 4,5-BISPHOSPHATE PHOSPHODIESTERASE GAMMA"/>
    <property type="match status" value="1"/>
</dbReference>
<evidence type="ECO:0000313" key="15">
    <source>
        <dbReference type="EMBL" id="KAG9510341.1"/>
    </source>
</evidence>
<dbReference type="InterPro" id="IPR000008">
    <property type="entry name" value="C2_dom"/>
</dbReference>
<dbReference type="InterPro" id="IPR011993">
    <property type="entry name" value="PH-like_dom_sf"/>
</dbReference>
<evidence type="ECO:0000256" key="4">
    <source>
        <dbReference type="ARBA" id="ARBA00022999"/>
    </source>
</evidence>
<dbReference type="CDD" id="cd00275">
    <property type="entry name" value="C2_PLC_like"/>
    <property type="match status" value="1"/>
</dbReference>
<evidence type="ECO:0000256" key="5">
    <source>
        <dbReference type="ARBA" id="ARBA00023157"/>
    </source>
</evidence>
<keyword evidence="4 8" id="KW-0727">SH2 domain</keyword>
<dbReference type="PROSITE" id="PS50003">
    <property type="entry name" value="PH_DOMAIN"/>
    <property type="match status" value="1"/>
</dbReference>
<feature type="domain" description="C2" evidence="13">
    <location>
        <begin position="1216"/>
        <end position="1342"/>
    </location>
</feature>
<accession>A0ABQ7SAA6</accession>
<dbReference type="EC" id="3.1.4.11" evidence="9"/>
<dbReference type="PRINTS" id="PR00401">
    <property type="entry name" value="SH2DOMAIN"/>
</dbReference>
<dbReference type="InterPro" id="IPR001849">
    <property type="entry name" value="PH_domain"/>
</dbReference>
<dbReference type="Pfam" id="PF00168">
    <property type="entry name" value="C2"/>
    <property type="match status" value="1"/>
</dbReference>
<proteinExistence type="predicted"/>
<feature type="region of interest" description="Disordered" evidence="10">
    <location>
        <begin position="942"/>
        <end position="1012"/>
    </location>
</feature>
<keyword evidence="3" id="KW-0460">Magnesium</keyword>
<reference evidence="15 16" key="1">
    <citation type="submission" date="2020-10" db="EMBL/GenBank/DDBJ databases">
        <authorList>
            <person name="Klimov P.B."/>
            <person name="Dyachkov S.M."/>
            <person name="Chetverikov P.E."/>
        </authorList>
    </citation>
    <scope>NUCLEOTIDE SEQUENCE [LARGE SCALE GENOMIC DNA]</scope>
    <source>
        <strain evidence="15">BMOC 18-1129-001#AD2665</strain>
        <tissue evidence="15">Entire mites</tissue>
    </source>
</reference>
<dbReference type="InterPro" id="IPR011992">
    <property type="entry name" value="EF-hand-dom_pair"/>
</dbReference>
<dbReference type="PROSITE" id="PS50001">
    <property type="entry name" value="SH2"/>
    <property type="match status" value="2"/>
</dbReference>
<evidence type="ECO:0000256" key="10">
    <source>
        <dbReference type="SAM" id="MobiDB-lite"/>
    </source>
</evidence>
<dbReference type="InterPro" id="IPR057061">
    <property type="entry name" value="PLCG_EF-hand_2"/>
</dbReference>
<dbReference type="SUPFAM" id="SSF51695">
    <property type="entry name" value="PLC-like phosphodiesterases"/>
    <property type="match status" value="2"/>
</dbReference>
<name>A0ABQ7SAA6_9ACAR</name>
<feature type="domain" description="SH2" evidence="11">
    <location>
        <begin position="762"/>
        <end position="852"/>
    </location>
</feature>
<dbReference type="PROSITE" id="PS50007">
    <property type="entry name" value="PIPLC_X_DOMAIN"/>
    <property type="match status" value="1"/>
</dbReference>
<comment type="catalytic activity">
    <reaction evidence="9">
        <text>a 1,2-diacyl-sn-glycero-3-phospho-(1D-myo-inositol-4,5-bisphosphate) + H2O = 1D-myo-inositol 1,4,5-trisphosphate + a 1,2-diacyl-sn-glycerol + H(+)</text>
        <dbReference type="Rhea" id="RHEA:33179"/>
        <dbReference type="ChEBI" id="CHEBI:15377"/>
        <dbReference type="ChEBI" id="CHEBI:15378"/>
        <dbReference type="ChEBI" id="CHEBI:17815"/>
        <dbReference type="ChEBI" id="CHEBI:58456"/>
        <dbReference type="ChEBI" id="CHEBI:203600"/>
        <dbReference type="EC" id="3.1.4.11"/>
    </reaction>
</comment>
<evidence type="ECO:0000259" key="14">
    <source>
        <dbReference type="PROSITE" id="PS50008"/>
    </source>
</evidence>
<evidence type="ECO:0000313" key="16">
    <source>
        <dbReference type="Proteomes" id="UP000825002"/>
    </source>
</evidence>
<dbReference type="InterPro" id="IPR035892">
    <property type="entry name" value="C2_domain_sf"/>
</dbReference>
<dbReference type="Pfam" id="PF00388">
    <property type="entry name" value="PI-PLC-X"/>
    <property type="match status" value="1"/>
</dbReference>
<evidence type="ECO:0000256" key="7">
    <source>
        <dbReference type="ARBA" id="ARBA00023239"/>
    </source>
</evidence>
<dbReference type="SMART" id="SM00239">
    <property type="entry name" value="C2"/>
    <property type="match status" value="1"/>
</dbReference>
<evidence type="ECO:0000256" key="9">
    <source>
        <dbReference type="RuleBase" id="RU361133"/>
    </source>
</evidence>
<dbReference type="InterPro" id="IPR000909">
    <property type="entry name" value="PLipase_C_PInositol-sp_X_dom"/>
</dbReference>
<evidence type="ECO:0000259" key="11">
    <source>
        <dbReference type="PROSITE" id="PS50001"/>
    </source>
</evidence>
<comment type="caution">
    <text evidence="15">The sequence shown here is derived from an EMBL/GenBank/DDBJ whole genome shotgun (WGS) entry which is preliminary data.</text>
</comment>
<keyword evidence="5" id="KW-1015">Disulfide bond</keyword>
<evidence type="ECO:0000256" key="1">
    <source>
        <dbReference type="ARBA" id="ARBA00000110"/>
    </source>
</evidence>